<accession>A0A1Y5S3N6</accession>
<dbReference type="OrthoDB" id="8481769at2"/>
<dbReference type="AlphaFoldDB" id="A0A1Y5S3N6"/>
<feature type="region of interest" description="Disordered" evidence="1">
    <location>
        <begin position="301"/>
        <end position="331"/>
    </location>
</feature>
<name>A0A1Y5S3N6_9RHOB</name>
<feature type="compositionally biased region" description="Basic and acidic residues" evidence="1">
    <location>
        <begin position="319"/>
        <end position="331"/>
    </location>
</feature>
<evidence type="ECO:0000313" key="3">
    <source>
        <dbReference type="Proteomes" id="UP000193077"/>
    </source>
</evidence>
<proteinExistence type="predicted"/>
<organism evidence="2 3">
    <name type="scientific">Falsiruegeria litorea R37</name>
    <dbReference type="NCBI Taxonomy" id="1200284"/>
    <lineage>
        <taxon>Bacteria</taxon>
        <taxon>Pseudomonadati</taxon>
        <taxon>Pseudomonadota</taxon>
        <taxon>Alphaproteobacteria</taxon>
        <taxon>Rhodobacterales</taxon>
        <taxon>Roseobacteraceae</taxon>
        <taxon>Falsiruegeria</taxon>
    </lineage>
</organism>
<dbReference type="SUPFAM" id="SSF52540">
    <property type="entry name" value="P-loop containing nucleoside triphosphate hydrolases"/>
    <property type="match status" value="1"/>
</dbReference>
<gene>
    <name evidence="2" type="ORF">TRL7639_01375</name>
</gene>
<dbReference type="Proteomes" id="UP000193077">
    <property type="component" value="Unassembled WGS sequence"/>
</dbReference>
<keyword evidence="3" id="KW-1185">Reference proteome</keyword>
<dbReference type="EMBL" id="FWFO01000001">
    <property type="protein sequence ID" value="SLN31957.1"/>
    <property type="molecule type" value="Genomic_DNA"/>
</dbReference>
<protein>
    <submittedName>
        <fullName evidence="2">Uncharacterized protein</fullName>
    </submittedName>
</protein>
<sequence length="331" mass="37257">MTVIEYPRNRSPRAALDKGELMDVILHIGAHRCATTTFQDYMRGNAERLRQGGTVFWGPYRTRNGLFNGIVPDRMPNLRKNRQKRGVGRVQINLDSCAARGAKRLVVSEENMLGSVRQNLRDKALYLGAGERMARYAEAFDGRVTDIMLNIRGLDLYWASALGYGLTRGRGVPDAEALDRMAYGLRTWRDVITDVSCAVPDARLWVLPFESFQGRPDAQLRSVLGCTVPPARSDVRLNATPRLPQLRRDLPRNISRKLPKGSGRWLPFTERQTAALREAYADDLMWLTSGADGTAWLVYDPDKKPVGQTPPMTNRTRGRRNDQDRRMAGAG</sequence>
<reference evidence="2 3" key="1">
    <citation type="submission" date="2017-03" db="EMBL/GenBank/DDBJ databases">
        <authorList>
            <person name="Afonso C.L."/>
            <person name="Miller P.J."/>
            <person name="Scott M.A."/>
            <person name="Spackman E."/>
            <person name="Goraichik I."/>
            <person name="Dimitrov K.M."/>
            <person name="Suarez D.L."/>
            <person name="Swayne D.E."/>
        </authorList>
    </citation>
    <scope>NUCLEOTIDE SEQUENCE [LARGE SCALE GENOMIC DNA]</scope>
    <source>
        <strain evidence="2 3">CECT 7639</strain>
    </source>
</reference>
<evidence type="ECO:0000313" key="2">
    <source>
        <dbReference type="EMBL" id="SLN31957.1"/>
    </source>
</evidence>
<dbReference type="InterPro" id="IPR027417">
    <property type="entry name" value="P-loop_NTPase"/>
</dbReference>
<dbReference type="RefSeq" id="WP_110647110.1">
    <property type="nucleotide sequence ID" value="NZ_FWFO01000001.1"/>
</dbReference>
<evidence type="ECO:0000256" key="1">
    <source>
        <dbReference type="SAM" id="MobiDB-lite"/>
    </source>
</evidence>